<evidence type="ECO:0000313" key="4">
    <source>
        <dbReference type="Proteomes" id="UP000010809"/>
    </source>
</evidence>
<dbReference type="STRING" id="1255043.TVNIR_3737"/>
<gene>
    <name evidence="3" type="ordered locus">TVNIR_3737</name>
</gene>
<feature type="domain" description="DUF4124" evidence="2">
    <location>
        <begin position="1"/>
        <end position="48"/>
    </location>
</feature>
<dbReference type="EMBL" id="CP003989">
    <property type="protein sequence ID" value="AGA35365.1"/>
    <property type="molecule type" value="Genomic_DNA"/>
</dbReference>
<dbReference type="Pfam" id="PF13511">
    <property type="entry name" value="DUF4124"/>
    <property type="match status" value="1"/>
</dbReference>
<proteinExistence type="predicted"/>
<protein>
    <recommendedName>
        <fullName evidence="2">DUF4124 domain-containing protein</fullName>
    </recommendedName>
</protein>
<reference evidence="3" key="1">
    <citation type="submission" date="2015-12" db="EMBL/GenBank/DDBJ databases">
        <authorList>
            <person name="Tikhonova T.V."/>
            <person name="Pavlov A.R."/>
            <person name="Beletsky A.V."/>
            <person name="Mardanov A.V."/>
            <person name="Sorokin D.Y."/>
            <person name="Ravin N.V."/>
            <person name="Popov V.O."/>
        </authorList>
    </citation>
    <scope>NUCLEOTIDE SEQUENCE</scope>
    <source>
        <strain evidence="3">DSM 14787</strain>
    </source>
</reference>
<evidence type="ECO:0000256" key="1">
    <source>
        <dbReference type="SAM" id="MobiDB-lite"/>
    </source>
</evidence>
<dbReference type="PATRIC" id="fig|1255043.3.peg.3771"/>
<keyword evidence="4" id="KW-1185">Reference proteome</keyword>
<accession>L0E2E0</accession>
<feature type="region of interest" description="Disordered" evidence="1">
    <location>
        <begin position="51"/>
        <end position="96"/>
    </location>
</feature>
<organism evidence="3 4">
    <name type="scientific">Thioalkalivibrio nitratireducens (strain DSM 14787 / UNIQEM 213 / ALEN2)</name>
    <dbReference type="NCBI Taxonomy" id="1255043"/>
    <lineage>
        <taxon>Bacteria</taxon>
        <taxon>Pseudomonadati</taxon>
        <taxon>Pseudomonadota</taxon>
        <taxon>Gammaproteobacteria</taxon>
        <taxon>Chromatiales</taxon>
        <taxon>Ectothiorhodospiraceae</taxon>
        <taxon>Thioalkalivibrio</taxon>
    </lineage>
</organism>
<dbReference type="HOGENOM" id="CLU_2358792_0_0_6"/>
<evidence type="ECO:0000259" key="2">
    <source>
        <dbReference type="Pfam" id="PF13511"/>
    </source>
</evidence>
<evidence type="ECO:0000313" key="3">
    <source>
        <dbReference type="EMBL" id="AGA35365.1"/>
    </source>
</evidence>
<dbReference type="KEGG" id="tni:TVNIR_3737"/>
<dbReference type="AlphaFoldDB" id="L0E2E0"/>
<feature type="region of interest" description="Disordered" evidence="1">
    <location>
        <begin position="15"/>
        <end position="35"/>
    </location>
</feature>
<feature type="compositionally biased region" description="Basic and acidic residues" evidence="1">
    <location>
        <begin position="85"/>
        <end position="96"/>
    </location>
</feature>
<name>L0E2E0_THIND</name>
<sequence>MLLSASLAVASDVYRWTGPDGTPHFGDRPPTGADSERIEVRAPMGALPLPDAEEILRRPLRPVTEEPVGAPEAPTVEADPDEPDPVTRDRRSFRGR</sequence>
<dbReference type="InterPro" id="IPR025392">
    <property type="entry name" value="DUF4124"/>
</dbReference>
<dbReference type="Proteomes" id="UP000010809">
    <property type="component" value="Chromosome"/>
</dbReference>